<name>A0A4C1T5E8_EUMVA</name>
<protein>
    <submittedName>
        <fullName evidence="1">Uncharacterized protein</fullName>
    </submittedName>
</protein>
<dbReference type="EMBL" id="BGZK01008533">
    <property type="protein sequence ID" value="GBP08790.1"/>
    <property type="molecule type" value="Genomic_DNA"/>
</dbReference>
<proteinExistence type="predicted"/>
<comment type="caution">
    <text evidence="1">The sequence shown here is derived from an EMBL/GenBank/DDBJ whole genome shotgun (WGS) entry which is preliminary data.</text>
</comment>
<sequence>MSQQAKEENAKLNENQDGKRAKFAIENKCRSACREFLLNIVLIVLPSSAWLCYGKPPTRLQHENGVKCKPVKYPTPTEYSRQVAAYAVVFHLVSASSSGLLPPLPLHHPDHPFIRYSVPFQETSNAMVIPLRLRVYMNDGDHLLFDGALSRLPLKGAIKKY</sequence>
<evidence type="ECO:0000313" key="1">
    <source>
        <dbReference type="EMBL" id="GBP08790.1"/>
    </source>
</evidence>
<accession>A0A4C1T5E8</accession>
<gene>
    <name evidence="1" type="ORF">EVAR_72189_1</name>
</gene>
<organism evidence="1 2">
    <name type="scientific">Eumeta variegata</name>
    <name type="common">Bagworm moth</name>
    <name type="synonym">Eumeta japonica</name>
    <dbReference type="NCBI Taxonomy" id="151549"/>
    <lineage>
        <taxon>Eukaryota</taxon>
        <taxon>Metazoa</taxon>
        <taxon>Ecdysozoa</taxon>
        <taxon>Arthropoda</taxon>
        <taxon>Hexapoda</taxon>
        <taxon>Insecta</taxon>
        <taxon>Pterygota</taxon>
        <taxon>Neoptera</taxon>
        <taxon>Endopterygota</taxon>
        <taxon>Lepidoptera</taxon>
        <taxon>Glossata</taxon>
        <taxon>Ditrysia</taxon>
        <taxon>Tineoidea</taxon>
        <taxon>Psychidae</taxon>
        <taxon>Oiketicinae</taxon>
        <taxon>Eumeta</taxon>
    </lineage>
</organism>
<evidence type="ECO:0000313" key="2">
    <source>
        <dbReference type="Proteomes" id="UP000299102"/>
    </source>
</evidence>
<keyword evidence="2" id="KW-1185">Reference proteome</keyword>
<dbReference type="Proteomes" id="UP000299102">
    <property type="component" value="Unassembled WGS sequence"/>
</dbReference>
<reference evidence="1 2" key="1">
    <citation type="journal article" date="2019" name="Commun. Biol.">
        <title>The bagworm genome reveals a unique fibroin gene that provides high tensile strength.</title>
        <authorList>
            <person name="Kono N."/>
            <person name="Nakamura H."/>
            <person name="Ohtoshi R."/>
            <person name="Tomita M."/>
            <person name="Numata K."/>
            <person name="Arakawa K."/>
        </authorList>
    </citation>
    <scope>NUCLEOTIDE SEQUENCE [LARGE SCALE GENOMIC DNA]</scope>
</reference>
<dbReference type="AlphaFoldDB" id="A0A4C1T5E8"/>